<keyword evidence="8 15" id="KW-0227">DNA damage</keyword>
<keyword evidence="14 15" id="KW-0539">Nucleus</keyword>
<keyword evidence="7 15" id="KW-0479">Metal-binding</keyword>
<evidence type="ECO:0000256" key="7">
    <source>
        <dbReference type="ARBA" id="ARBA00022723"/>
    </source>
</evidence>
<protein>
    <recommendedName>
        <fullName evidence="5 15">Non-structural maintenance of chromosomes element 1 homolog</fullName>
        <ecNumber evidence="4 15">2.3.2.27</ecNumber>
    </recommendedName>
</protein>
<comment type="catalytic activity">
    <reaction evidence="1 15">
        <text>S-ubiquitinyl-[E2 ubiquitin-conjugating enzyme]-L-cysteine + [acceptor protein]-L-lysine = [E2 ubiquitin-conjugating enzyme]-L-cysteine + N(6)-ubiquitinyl-[acceptor protein]-L-lysine.</text>
        <dbReference type="EC" id="2.3.2.27"/>
    </reaction>
</comment>
<dbReference type="InterPro" id="IPR036388">
    <property type="entry name" value="WH-like_DNA-bd_sf"/>
</dbReference>
<dbReference type="VEuPathDB" id="FungiDB:BON22_5125"/>
<dbReference type="GO" id="GO:0008270">
    <property type="term" value="F:zinc ion binding"/>
    <property type="evidence" value="ECO:0007669"/>
    <property type="project" value="UniProtKB-KW"/>
</dbReference>
<evidence type="ECO:0000256" key="6">
    <source>
        <dbReference type="ARBA" id="ARBA00022679"/>
    </source>
</evidence>
<keyword evidence="13 15" id="KW-0234">DNA repair</keyword>
<dbReference type="GO" id="GO:0000724">
    <property type="term" value="P:double-strand break repair via homologous recombination"/>
    <property type="evidence" value="ECO:0007669"/>
    <property type="project" value="TreeGrafter"/>
</dbReference>
<dbReference type="PANTHER" id="PTHR20973:SF0">
    <property type="entry name" value="NON-STRUCTURAL MAINTENANCE OF CHROMOSOMES ELEMENT 1 HOMOLOG"/>
    <property type="match status" value="1"/>
</dbReference>
<keyword evidence="12 15" id="KW-0233">DNA recombination</keyword>
<comment type="subunit">
    <text evidence="15">Component of the Smc5-Smc6 complex.</text>
</comment>
<dbReference type="GO" id="GO:0061630">
    <property type="term" value="F:ubiquitin protein ligase activity"/>
    <property type="evidence" value="ECO:0007669"/>
    <property type="project" value="UniProtKB-EC"/>
</dbReference>
<accession>A0A061AQ24</accession>
<dbReference type="Gene3D" id="3.90.1150.220">
    <property type="match status" value="1"/>
</dbReference>
<proteinExistence type="inferred from homology"/>
<organism evidence="17">
    <name type="scientific">Cyberlindnera fabianii</name>
    <name type="common">Yeast</name>
    <name type="synonym">Hansenula fabianii</name>
    <dbReference type="NCBI Taxonomy" id="36022"/>
    <lineage>
        <taxon>Eukaryota</taxon>
        <taxon>Fungi</taxon>
        <taxon>Dikarya</taxon>
        <taxon>Ascomycota</taxon>
        <taxon>Saccharomycotina</taxon>
        <taxon>Saccharomycetes</taxon>
        <taxon>Phaffomycetales</taxon>
        <taxon>Phaffomycetaceae</taxon>
        <taxon>Cyberlindnera</taxon>
    </lineage>
</organism>
<evidence type="ECO:0000256" key="9">
    <source>
        <dbReference type="ARBA" id="ARBA00022771"/>
    </source>
</evidence>
<dbReference type="EC" id="2.3.2.27" evidence="4 15"/>
<dbReference type="InterPro" id="IPR014857">
    <property type="entry name" value="Nse1_RING_C4HC3-type"/>
</dbReference>
<dbReference type="AlphaFoldDB" id="A0A061AQ24"/>
<evidence type="ECO:0000256" key="12">
    <source>
        <dbReference type="ARBA" id="ARBA00023172"/>
    </source>
</evidence>
<evidence type="ECO:0000313" key="17">
    <source>
        <dbReference type="EMBL" id="CDR39653.1"/>
    </source>
</evidence>
<dbReference type="Gene3D" id="1.10.10.10">
    <property type="entry name" value="Winged helix-like DNA-binding domain superfamily/Winged helix DNA-binding domain"/>
    <property type="match status" value="1"/>
</dbReference>
<evidence type="ECO:0000256" key="14">
    <source>
        <dbReference type="ARBA" id="ARBA00023242"/>
    </source>
</evidence>
<name>A0A061AQ24_CYBFA</name>
<evidence type="ECO:0000256" key="5">
    <source>
        <dbReference type="ARBA" id="ARBA00019422"/>
    </source>
</evidence>
<dbReference type="PhylomeDB" id="A0A061AQ24"/>
<comment type="subcellular location">
    <subcellularLocation>
        <location evidence="2 15">Nucleus</location>
    </subcellularLocation>
</comment>
<reference evidence="17" key="1">
    <citation type="journal article" date="2014" name="Genome Announc.">
        <title>Genome sequence of the yeast Cyberlindnera fabianii (Hansenula fabianii).</title>
        <authorList>
            <person name="Freel K.C."/>
            <person name="Sarilar V."/>
            <person name="Neuveglise C."/>
            <person name="Devillers H."/>
            <person name="Friedrich A."/>
            <person name="Schacherer J."/>
        </authorList>
    </citation>
    <scope>NUCLEOTIDE SEQUENCE</scope>
    <source>
        <strain evidence="17">YJS4271</strain>
    </source>
</reference>
<keyword evidence="10 15" id="KW-0833">Ubl conjugation pathway</keyword>
<keyword evidence="11 15" id="KW-0862">Zinc</keyword>
<dbReference type="PANTHER" id="PTHR20973">
    <property type="entry name" value="NON-SMC ELEMENT 1-RELATED"/>
    <property type="match status" value="1"/>
</dbReference>
<comment type="similarity">
    <text evidence="3 15">Belongs to the NSE1 family.</text>
</comment>
<dbReference type="Pfam" id="PF08746">
    <property type="entry name" value="zf-RING-like"/>
    <property type="match status" value="1"/>
</dbReference>
<keyword evidence="6 15" id="KW-0808">Transferase</keyword>
<evidence type="ECO:0000256" key="1">
    <source>
        <dbReference type="ARBA" id="ARBA00000900"/>
    </source>
</evidence>
<dbReference type="GO" id="GO:0030915">
    <property type="term" value="C:Smc5-Smc6 complex"/>
    <property type="evidence" value="ECO:0007669"/>
    <property type="project" value="UniProtKB-UniRule"/>
</dbReference>
<dbReference type="Pfam" id="PF07574">
    <property type="entry name" value="SMC_Nse1"/>
    <property type="match status" value="1"/>
</dbReference>
<evidence type="ECO:0000256" key="2">
    <source>
        <dbReference type="ARBA" id="ARBA00004123"/>
    </source>
</evidence>
<evidence type="ECO:0000256" key="8">
    <source>
        <dbReference type="ARBA" id="ARBA00022763"/>
    </source>
</evidence>
<evidence type="ECO:0000256" key="15">
    <source>
        <dbReference type="RuleBase" id="RU368018"/>
    </source>
</evidence>
<evidence type="ECO:0000256" key="11">
    <source>
        <dbReference type="ARBA" id="ARBA00022833"/>
    </source>
</evidence>
<dbReference type="GO" id="GO:0005634">
    <property type="term" value="C:nucleus"/>
    <property type="evidence" value="ECO:0007669"/>
    <property type="project" value="UniProtKB-SubCell"/>
</dbReference>
<evidence type="ECO:0000256" key="10">
    <source>
        <dbReference type="ARBA" id="ARBA00022786"/>
    </source>
</evidence>
<dbReference type="EMBL" id="LK052888">
    <property type="protein sequence ID" value="CDR39653.1"/>
    <property type="molecule type" value="Genomic_DNA"/>
</dbReference>
<evidence type="ECO:0000256" key="4">
    <source>
        <dbReference type="ARBA" id="ARBA00012483"/>
    </source>
</evidence>
<gene>
    <name evidence="17" type="ORF">CYFA0S_03e05776g</name>
</gene>
<dbReference type="InterPro" id="IPR013083">
    <property type="entry name" value="Znf_RING/FYVE/PHD"/>
</dbReference>
<evidence type="ECO:0000256" key="13">
    <source>
        <dbReference type="ARBA" id="ARBA00023204"/>
    </source>
</evidence>
<dbReference type="Gene3D" id="3.30.40.10">
    <property type="entry name" value="Zinc/RING finger domain, C3HC4 (zinc finger)"/>
    <property type="match status" value="1"/>
</dbReference>
<dbReference type="OrthoDB" id="185455at2759"/>
<dbReference type="InterPro" id="IPR011513">
    <property type="entry name" value="Nse1"/>
</dbReference>
<evidence type="ECO:0000259" key="16">
    <source>
        <dbReference type="Pfam" id="PF08746"/>
    </source>
</evidence>
<keyword evidence="9 15" id="KW-0863">Zinc-finger</keyword>
<comment type="function">
    <text evidence="15">Acts in a DNA repair pathway for removal of UV-induced DNA damage that is distinct from classical nucleotide excision repair and in repair of ionizing radiation damage. Functions in homologous recombination repair of DNA double strand breaks and in recovery of stalled replication forks.</text>
</comment>
<sequence>MACLCLTYEVLIEKSRKQSEKFNICSLCVCVGKPYTRLWENILTRKAHTLLTTLNYSLLLLTRYTLQHTLHKITSVSMTHVAYSNVERALLQFIMASGPIKRENLVLIHQKLKAEFNETGLHEHEVAEVKNRDAEDCVEVINDRLRDLGFEIITTRSQDTQEMMYMYVNTSTDIAAQNFTAHTKPEVEAIKKMIEKIFADTDGEEQFIITSKEAHGICRSETNKSSSEIELFLRELVNEGWFDTVGGVYFLSTKALGELRRALLDQYGAKTHESDNQGLVNICEGCREIVTRGLRCPNSACNVRFHKKCQANFVTARGSQCPGPTCNIDWKEHDPSYVGEKAIKRFTQYVDIEN</sequence>
<feature type="domain" description="Non-structural maintenance of chromosomes element 1 RING C4HC3-type" evidence="16">
    <location>
        <begin position="283"/>
        <end position="322"/>
    </location>
</feature>
<evidence type="ECO:0000256" key="3">
    <source>
        <dbReference type="ARBA" id="ARBA00010258"/>
    </source>
</evidence>